<evidence type="ECO:0000256" key="1">
    <source>
        <dbReference type="SAM" id="MobiDB-lite"/>
    </source>
</evidence>
<feature type="region of interest" description="Disordered" evidence="1">
    <location>
        <begin position="116"/>
        <end position="259"/>
    </location>
</feature>
<gene>
    <name evidence="2" type="ORF">D3P04_10930</name>
</gene>
<evidence type="ECO:0000313" key="2">
    <source>
        <dbReference type="EMBL" id="RJE84826.1"/>
    </source>
</evidence>
<dbReference type="EMBL" id="QZCG01000007">
    <property type="protein sequence ID" value="RJE84826.1"/>
    <property type="molecule type" value="Genomic_DNA"/>
</dbReference>
<proteinExistence type="predicted"/>
<accession>A0A418SV35</accession>
<organism evidence="2 3">
    <name type="scientific">Paracoccus onubensis</name>
    <dbReference type="NCBI Taxonomy" id="1675788"/>
    <lineage>
        <taxon>Bacteria</taxon>
        <taxon>Pseudomonadati</taxon>
        <taxon>Pseudomonadota</taxon>
        <taxon>Alphaproteobacteria</taxon>
        <taxon>Rhodobacterales</taxon>
        <taxon>Paracoccaceae</taxon>
        <taxon>Paracoccus</taxon>
    </lineage>
</organism>
<keyword evidence="3" id="KW-1185">Reference proteome</keyword>
<dbReference type="OrthoDB" id="7875038at2"/>
<dbReference type="RefSeq" id="WP_119748778.1">
    <property type="nucleotide sequence ID" value="NZ_QZCG01000007.1"/>
</dbReference>
<name>A0A418SV35_9RHOB</name>
<reference evidence="3" key="1">
    <citation type="submission" date="2018-09" db="EMBL/GenBank/DDBJ databases">
        <title>Acidovorax cavernicola nov. sp. isolated from Gruta de las Maravillas (Aracena, Spain).</title>
        <authorList>
            <person name="Jurado V."/>
            <person name="Gutierrez-Patricio S."/>
            <person name="Gonzalez-Pimentel J.L."/>
            <person name="Miller A.Z."/>
            <person name="Laiz L."/>
            <person name="Saiz-Jimenez C."/>
        </authorList>
    </citation>
    <scope>NUCLEOTIDE SEQUENCE [LARGE SCALE GENOMIC DNA]</scope>
    <source>
        <strain evidence="3">1011MAR3C25</strain>
    </source>
</reference>
<feature type="compositionally biased region" description="Gly residues" evidence="1">
    <location>
        <begin position="226"/>
        <end position="259"/>
    </location>
</feature>
<evidence type="ECO:0000313" key="3">
    <source>
        <dbReference type="Proteomes" id="UP000284202"/>
    </source>
</evidence>
<dbReference type="AlphaFoldDB" id="A0A418SV35"/>
<sequence>MLNDTKWLITTAGKAAVLTVLLGSTTLAQGSTDNEAIVPEAAKTSEPNAGAVRDSEFPIPEQLDNNDAVIDTLISQGFTDIHILRKAAIMTVTAMRDGQPVELVYNVSNGTLVSVDGQELNPTTVDESGSGSLGTSTADATDPAEPGEDVDDDGTPDDDSPDDGTPDDGASDDGTGDDGSSDDGASDDGSADTGGDDGTNDDGSSDDGSDSGDSSDGSDSDSGDGSDSGNGSDSGDGSDSGGGSGSDGGSDSGDSSGGA</sequence>
<protein>
    <submittedName>
        <fullName evidence="2">Uncharacterized protein</fullName>
    </submittedName>
</protein>
<feature type="compositionally biased region" description="Acidic residues" evidence="1">
    <location>
        <begin position="145"/>
        <end position="210"/>
    </location>
</feature>
<dbReference type="Proteomes" id="UP000284202">
    <property type="component" value="Unassembled WGS sequence"/>
</dbReference>
<comment type="caution">
    <text evidence="2">The sequence shown here is derived from an EMBL/GenBank/DDBJ whole genome shotgun (WGS) entry which is preliminary data.</text>
</comment>
<feature type="compositionally biased region" description="Polar residues" evidence="1">
    <location>
        <begin position="120"/>
        <end position="139"/>
    </location>
</feature>